<keyword evidence="1" id="KW-0812">Transmembrane</keyword>
<dbReference type="EMBL" id="MHIT01000013">
    <property type="protein sequence ID" value="OGY56961.1"/>
    <property type="molecule type" value="Genomic_DNA"/>
</dbReference>
<protein>
    <submittedName>
        <fullName evidence="2">Uncharacterized protein</fullName>
    </submittedName>
</protein>
<sequence length="94" mass="10256">MNTPPPPETAREAEYRRKRERPFLGIPPFDPEWRLLPFIAGAAVIAAITGLLSNGFKDTSAWIWVPFFVVSVIAAVAAVGATVLMFLPVAMDNS</sequence>
<comment type="caution">
    <text evidence="2">The sequence shown here is derived from an EMBL/GenBank/DDBJ whole genome shotgun (WGS) entry which is preliminary data.</text>
</comment>
<dbReference type="AlphaFoldDB" id="A0A1G1YX46"/>
<feature type="transmembrane region" description="Helical" evidence="1">
    <location>
        <begin position="64"/>
        <end position="87"/>
    </location>
</feature>
<organism evidence="2 3">
    <name type="scientific">Candidatus Colwellbacteria bacterium RBG_13_48_8</name>
    <dbReference type="NCBI Taxonomy" id="1797685"/>
    <lineage>
        <taxon>Bacteria</taxon>
        <taxon>Candidatus Colwelliibacteriota</taxon>
    </lineage>
</organism>
<proteinExistence type="predicted"/>
<reference evidence="2 3" key="1">
    <citation type="journal article" date="2016" name="Nat. Commun.">
        <title>Thousands of microbial genomes shed light on interconnected biogeochemical processes in an aquifer system.</title>
        <authorList>
            <person name="Anantharaman K."/>
            <person name="Brown C.T."/>
            <person name="Hug L.A."/>
            <person name="Sharon I."/>
            <person name="Castelle C.J."/>
            <person name="Probst A.J."/>
            <person name="Thomas B.C."/>
            <person name="Singh A."/>
            <person name="Wilkins M.J."/>
            <person name="Karaoz U."/>
            <person name="Brodie E.L."/>
            <person name="Williams K.H."/>
            <person name="Hubbard S.S."/>
            <person name="Banfield J.F."/>
        </authorList>
    </citation>
    <scope>NUCLEOTIDE SEQUENCE [LARGE SCALE GENOMIC DNA]</scope>
</reference>
<evidence type="ECO:0000313" key="3">
    <source>
        <dbReference type="Proteomes" id="UP000177062"/>
    </source>
</evidence>
<evidence type="ECO:0000313" key="2">
    <source>
        <dbReference type="EMBL" id="OGY56961.1"/>
    </source>
</evidence>
<keyword evidence="1" id="KW-0472">Membrane</keyword>
<evidence type="ECO:0000256" key="1">
    <source>
        <dbReference type="SAM" id="Phobius"/>
    </source>
</evidence>
<gene>
    <name evidence="2" type="ORF">A2Y84_00730</name>
</gene>
<name>A0A1G1YX46_9BACT</name>
<dbReference type="Proteomes" id="UP000177062">
    <property type="component" value="Unassembled WGS sequence"/>
</dbReference>
<feature type="transmembrane region" description="Helical" evidence="1">
    <location>
        <begin position="33"/>
        <end position="52"/>
    </location>
</feature>
<keyword evidence="1" id="KW-1133">Transmembrane helix</keyword>
<accession>A0A1G1YX46</accession>